<evidence type="ECO:0000313" key="16">
    <source>
        <dbReference type="EnsemblPlants" id="OGLUM10G19440.3"/>
    </source>
</evidence>
<proteinExistence type="inferred from homology"/>
<dbReference type="Pfam" id="PF00153">
    <property type="entry name" value="Mito_carr"/>
    <property type="match status" value="3"/>
</dbReference>
<comment type="subcellular location">
    <subcellularLocation>
        <location evidence="3">Cytoplasm</location>
    </subcellularLocation>
    <subcellularLocation>
        <location evidence="2">Membrane</location>
        <topology evidence="2">Multi-pass membrane protein</topology>
    </subcellularLocation>
    <subcellularLocation>
        <location evidence="1">Nucleus</location>
    </subcellularLocation>
</comment>
<evidence type="ECO:0000256" key="11">
    <source>
        <dbReference type="ARBA" id="ARBA00023242"/>
    </source>
</evidence>
<keyword evidence="7" id="KW-0963">Cytoplasm</keyword>
<evidence type="ECO:0000259" key="15">
    <source>
        <dbReference type="Pfam" id="PF21193"/>
    </source>
</evidence>
<evidence type="ECO:0000256" key="1">
    <source>
        <dbReference type="ARBA" id="ARBA00004123"/>
    </source>
</evidence>
<evidence type="ECO:0000259" key="14">
    <source>
        <dbReference type="Pfam" id="PF21192"/>
    </source>
</evidence>
<dbReference type="Proteomes" id="UP000026961">
    <property type="component" value="Chromosome 10"/>
</dbReference>
<comment type="similarity">
    <text evidence="4">Belongs to the NMD3 family.</text>
</comment>
<dbReference type="InterPro" id="IPR048898">
    <property type="entry name" value="OB_NMD3"/>
</dbReference>
<dbReference type="InterPro" id="IPR039768">
    <property type="entry name" value="Nmd3"/>
</dbReference>
<feature type="repeat" description="Solcar" evidence="12">
    <location>
        <begin position="527"/>
        <end position="618"/>
    </location>
</feature>
<keyword evidence="11" id="KW-0539">Nucleus</keyword>
<evidence type="ECO:0000256" key="7">
    <source>
        <dbReference type="ARBA" id="ARBA00022490"/>
    </source>
</evidence>
<organism evidence="16">
    <name type="scientific">Oryza glumipatula</name>
    <dbReference type="NCBI Taxonomy" id="40148"/>
    <lineage>
        <taxon>Eukaryota</taxon>
        <taxon>Viridiplantae</taxon>
        <taxon>Streptophyta</taxon>
        <taxon>Embryophyta</taxon>
        <taxon>Tracheophyta</taxon>
        <taxon>Spermatophyta</taxon>
        <taxon>Magnoliopsida</taxon>
        <taxon>Liliopsida</taxon>
        <taxon>Poales</taxon>
        <taxon>Poaceae</taxon>
        <taxon>BOP clade</taxon>
        <taxon>Oryzoideae</taxon>
        <taxon>Oryzeae</taxon>
        <taxon>Oryzinae</taxon>
        <taxon>Oryza</taxon>
    </lineage>
</organism>
<dbReference type="Pfam" id="PF21192">
    <property type="entry name" value="OB_NMD3"/>
    <property type="match status" value="1"/>
</dbReference>
<reference evidence="16" key="1">
    <citation type="submission" date="2015-04" db="UniProtKB">
        <authorList>
            <consortium name="EnsemblPlants"/>
        </authorList>
    </citation>
    <scope>IDENTIFICATION</scope>
</reference>
<dbReference type="GO" id="GO:0005737">
    <property type="term" value="C:cytoplasm"/>
    <property type="evidence" value="ECO:0007669"/>
    <property type="project" value="UniProtKB-SubCell"/>
</dbReference>
<feature type="repeat" description="Solcar" evidence="12">
    <location>
        <begin position="627"/>
        <end position="741"/>
    </location>
</feature>
<evidence type="ECO:0000256" key="5">
    <source>
        <dbReference type="ARBA" id="ARBA00017035"/>
    </source>
</evidence>
<accession>A0A0E0BE38</accession>
<feature type="domain" description="Nmd3 N-terminal" evidence="13">
    <location>
        <begin position="26"/>
        <end position="258"/>
    </location>
</feature>
<feature type="domain" description="60S ribosomal export protein NMD3 SH3" evidence="15">
    <location>
        <begin position="261"/>
        <end position="307"/>
    </location>
</feature>
<name>A0A0E0BE38_9ORYZ</name>
<evidence type="ECO:0000256" key="2">
    <source>
        <dbReference type="ARBA" id="ARBA00004141"/>
    </source>
</evidence>
<evidence type="ECO:0000256" key="9">
    <source>
        <dbReference type="ARBA" id="ARBA00022927"/>
    </source>
</evidence>
<dbReference type="STRING" id="40148.A0A0E0BE38"/>
<dbReference type="InterPro" id="IPR007064">
    <property type="entry name" value="Nmd3_N"/>
</dbReference>
<evidence type="ECO:0000256" key="4">
    <source>
        <dbReference type="ARBA" id="ARBA00009794"/>
    </source>
</evidence>
<dbReference type="GO" id="GO:0000055">
    <property type="term" value="P:ribosomal large subunit export from nucleus"/>
    <property type="evidence" value="ECO:0007669"/>
    <property type="project" value="TreeGrafter"/>
</dbReference>
<dbReference type="InterPro" id="IPR018108">
    <property type="entry name" value="MCP_transmembrane"/>
</dbReference>
<keyword evidence="17" id="KW-1185">Reference proteome</keyword>
<sequence length="840" mass="90517">MLPGSAAPAAGSGMFVPTQTVGTVLCCICGVAMQPNPANMCARCIRARVDITEGVPRHAAVVYCPDCTSYLQPPRSWLRAGPESPELMQILLRRLNRPLARLRVSLSAAEFVFSEPHSKRLRLKLRLRREVFNAVVLEQTHPVEFTVHDRLCDACARAQSNPDQWVAVVQLRQHVPHRRTFLYLEQLLLKHGQASLALRVAAAPGGLDFFFGSRSHAARLVDFLATVAPVQTQTAKQLVSHDTKSNVYNYKHTFSVEICPICREDLIALSPQVSRDLGGLGPIVLCIKVTNAIALLDPLTLRVHHLEEKKYRVYNFKAALTSKQLVEYIVLDIEHESPEITIDGSRYQLAYAQVARVSDFGKNDTMFTVRTHLGHLLNPGDLALGYDLYGANLNDDDMDTAMMRHSLPEVILVKKSFAKRPRTRRWKLKRLPMEEDAVNKAKGELEKRADEYEEFLRDLEHNSDIRFQIDLYKDEDYRSEMASTIGDDVPTVPIEELIEDLSLGDDEEEDEGGEGNQHADMIDQIMGDVVKDLVAGTVGGAANLIVGHPFDTIKVKLQSQPTPAPGQFPKYAGAVDAVKQTIAAEGPRGLYKGMGAPLATVAAFNALLFTVRGQMEALLRSEPGQPLTVNQQVVAGAGAGVAVSFLACPTELIKCSALASAAPAAAAAAASPVGGGAATATATATASVAAVKYGGPVDVAKQVLRSEGGVGGLFKGLGPTLAREVPGNALMFGVYEAIKQYLAGGQDTSSLGRGSLVVAGGLAGASFWGSVYPTDVVKSVIQVDDYKNPKYSGSMDAFRKILAADGVKGLYKGFGPAMARSVPANAACFLAYEVTRSALG</sequence>
<dbReference type="Pfam" id="PF21193">
    <property type="entry name" value="NMD_SH3"/>
    <property type="match status" value="1"/>
</dbReference>
<dbReference type="AlphaFoldDB" id="A0A0E0BE38"/>
<dbReference type="InterPro" id="IPR023395">
    <property type="entry name" value="MCP_dom_sf"/>
</dbReference>
<keyword evidence="8 12" id="KW-0812">Transmembrane</keyword>
<dbReference type="PROSITE" id="PS50920">
    <property type="entry name" value="SOLCAR"/>
    <property type="match status" value="3"/>
</dbReference>
<evidence type="ECO:0000256" key="6">
    <source>
        <dbReference type="ARBA" id="ARBA00022448"/>
    </source>
</evidence>
<feature type="domain" description="60S ribosomal export protein NMD3 OB-fold" evidence="14">
    <location>
        <begin position="325"/>
        <end position="415"/>
    </location>
</feature>
<keyword evidence="9" id="KW-0653">Protein transport</keyword>
<evidence type="ECO:0000256" key="10">
    <source>
        <dbReference type="ARBA" id="ARBA00023136"/>
    </source>
</evidence>
<dbReference type="GO" id="GO:0005634">
    <property type="term" value="C:nucleus"/>
    <property type="evidence" value="ECO:0007669"/>
    <property type="project" value="UniProtKB-SubCell"/>
</dbReference>
<feature type="repeat" description="Solcar" evidence="12">
    <location>
        <begin position="751"/>
        <end position="838"/>
    </location>
</feature>
<dbReference type="Gene3D" id="1.50.40.10">
    <property type="entry name" value="Mitochondrial carrier domain"/>
    <property type="match status" value="1"/>
</dbReference>
<keyword evidence="10 12" id="KW-0472">Membrane</keyword>
<dbReference type="GO" id="GO:0043023">
    <property type="term" value="F:ribosomal large subunit binding"/>
    <property type="evidence" value="ECO:0007669"/>
    <property type="project" value="InterPro"/>
</dbReference>
<evidence type="ECO:0000256" key="12">
    <source>
        <dbReference type="PROSITE-ProRule" id="PRU00282"/>
    </source>
</evidence>
<evidence type="ECO:0000313" key="17">
    <source>
        <dbReference type="Proteomes" id="UP000026961"/>
    </source>
</evidence>
<dbReference type="eggNOG" id="KOG2613">
    <property type="taxonomic scope" value="Eukaryota"/>
</dbReference>
<dbReference type="FunFam" id="1.50.40.10:FF:000050">
    <property type="entry name" value="mitochondrial carnitine/acylcarnitine carrier-like protein"/>
    <property type="match status" value="1"/>
</dbReference>
<dbReference type="Gramene" id="OGLUM10G19440.3">
    <property type="protein sequence ID" value="OGLUM10G19440.3"/>
    <property type="gene ID" value="OGLUM10G19440"/>
</dbReference>
<dbReference type="GO" id="GO:0015031">
    <property type="term" value="P:protein transport"/>
    <property type="evidence" value="ECO:0007669"/>
    <property type="project" value="UniProtKB-KW"/>
</dbReference>
<dbReference type="EnsemblPlants" id="OGLUM10G19440.3">
    <property type="protein sequence ID" value="OGLUM10G19440.3"/>
    <property type="gene ID" value="OGLUM10G19440"/>
</dbReference>
<dbReference type="Pfam" id="PF04981">
    <property type="entry name" value="NMD3"/>
    <property type="match status" value="1"/>
</dbReference>
<evidence type="ECO:0000259" key="13">
    <source>
        <dbReference type="Pfam" id="PF04981"/>
    </source>
</evidence>
<dbReference type="SUPFAM" id="SSF103506">
    <property type="entry name" value="Mitochondrial carrier"/>
    <property type="match status" value="1"/>
</dbReference>
<dbReference type="eggNOG" id="KOG0758">
    <property type="taxonomic scope" value="Eukaryota"/>
</dbReference>
<evidence type="ECO:0000256" key="3">
    <source>
        <dbReference type="ARBA" id="ARBA00004496"/>
    </source>
</evidence>
<evidence type="ECO:0000256" key="8">
    <source>
        <dbReference type="ARBA" id="ARBA00022692"/>
    </source>
</evidence>
<dbReference type="PANTHER" id="PTHR12746:SF2">
    <property type="entry name" value="60S RIBOSOMAL EXPORT PROTEIN NMD3"/>
    <property type="match status" value="1"/>
</dbReference>
<dbReference type="InterPro" id="IPR048899">
    <property type="entry name" value="NMD_SH3"/>
</dbReference>
<protein>
    <recommendedName>
        <fullName evidence="5">60S ribosomal export protein NMD3</fullName>
    </recommendedName>
</protein>
<reference evidence="16" key="2">
    <citation type="submission" date="2018-05" db="EMBL/GenBank/DDBJ databases">
        <title>OgluRS3 (Oryza glumaepatula Reference Sequence Version 3).</title>
        <authorList>
            <person name="Zhang J."/>
            <person name="Kudrna D."/>
            <person name="Lee S."/>
            <person name="Talag J."/>
            <person name="Welchert J."/>
            <person name="Wing R.A."/>
        </authorList>
    </citation>
    <scope>NUCLEOTIDE SEQUENCE [LARGE SCALE GENOMIC DNA]</scope>
</reference>
<dbReference type="GO" id="GO:0016020">
    <property type="term" value="C:membrane"/>
    <property type="evidence" value="ECO:0007669"/>
    <property type="project" value="UniProtKB-SubCell"/>
</dbReference>
<keyword evidence="6" id="KW-0813">Transport</keyword>
<dbReference type="PANTHER" id="PTHR12746">
    <property type="entry name" value="NONSENSE-MEDIATED MRNA DECAY PROTEIN 3"/>
    <property type="match status" value="1"/>
</dbReference>